<evidence type="ECO:0000256" key="1">
    <source>
        <dbReference type="ARBA" id="ARBA00022729"/>
    </source>
</evidence>
<dbReference type="InterPro" id="IPR010562">
    <property type="entry name" value="Haemolymph_juvenile_hormone-bd"/>
</dbReference>
<reference evidence="6" key="1">
    <citation type="submission" date="2025-08" db="UniProtKB">
        <authorList>
            <consortium name="RefSeq"/>
        </authorList>
    </citation>
    <scope>IDENTIFICATION</scope>
    <source>
        <strain evidence="6">15112-1751.03</strain>
        <tissue evidence="6">Whole Adult</tissue>
    </source>
</reference>
<dbReference type="PANTHER" id="PTHR11008">
    <property type="entry name" value="PROTEIN TAKEOUT-LIKE PROTEIN"/>
    <property type="match status" value="1"/>
</dbReference>
<dbReference type="PANTHER" id="PTHR11008:SF32">
    <property type="entry name" value="CIRCADIAN CLOCK-CONTROLLED PROTEIN DAYWAKE-RELATED"/>
    <property type="match status" value="1"/>
</dbReference>
<organism evidence="5 6">
    <name type="scientific">Drosophila albomicans</name>
    <name type="common">Fruit fly</name>
    <dbReference type="NCBI Taxonomy" id="7291"/>
    <lineage>
        <taxon>Eukaryota</taxon>
        <taxon>Metazoa</taxon>
        <taxon>Ecdysozoa</taxon>
        <taxon>Arthropoda</taxon>
        <taxon>Hexapoda</taxon>
        <taxon>Insecta</taxon>
        <taxon>Pterygota</taxon>
        <taxon>Neoptera</taxon>
        <taxon>Endopterygota</taxon>
        <taxon>Diptera</taxon>
        <taxon>Brachycera</taxon>
        <taxon>Muscomorpha</taxon>
        <taxon>Ephydroidea</taxon>
        <taxon>Drosophilidae</taxon>
        <taxon>Drosophila</taxon>
    </lineage>
</organism>
<dbReference type="AlphaFoldDB" id="A0A6P8XEU7"/>
<dbReference type="GO" id="GO:0007623">
    <property type="term" value="P:circadian rhythm"/>
    <property type="evidence" value="ECO:0007669"/>
    <property type="project" value="UniProtKB-ARBA"/>
</dbReference>
<evidence type="ECO:0000313" key="5">
    <source>
        <dbReference type="Proteomes" id="UP000515160"/>
    </source>
</evidence>
<evidence type="ECO:0000256" key="3">
    <source>
        <dbReference type="ARBA" id="ARBA00060902"/>
    </source>
</evidence>
<proteinExistence type="inferred from homology"/>
<dbReference type="SMART" id="SM00700">
    <property type="entry name" value="JHBP"/>
    <property type="match status" value="1"/>
</dbReference>
<evidence type="ECO:0000256" key="4">
    <source>
        <dbReference type="SAM" id="SignalP"/>
    </source>
</evidence>
<comment type="similarity">
    <text evidence="3">Belongs to the TO family.</text>
</comment>
<evidence type="ECO:0000256" key="2">
    <source>
        <dbReference type="ARBA" id="ARBA00023108"/>
    </source>
</evidence>
<dbReference type="FunFam" id="3.15.10.30:FF:000001">
    <property type="entry name" value="Takeout-like protein 1"/>
    <property type="match status" value="1"/>
</dbReference>
<dbReference type="Gene3D" id="3.15.10.30">
    <property type="entry name" value="Haemolymph juvenile hormone binding protein"/>
    <property type="match status" value="1"/>
</dbReference>
<sequence length="259" mass="29878">MIKSYILIAAAWFLYKAVCSTVLPSDIVKCHFGDSPCIIKSINDVIRRYPKGIPEIGLPPLDATEMEDVSMLDSPYRGPIWLTFHMRDNVIKGFNNATVTHIEGFNRDPTIEPIMIKARIPRLVHEATYDMQGQLLKLKANTTGKLQSDFQNIHFTLKIKIILEYRNNKRYLKVYEIVPKVTLDRWIIWMNDLYKENTDLTIAINRAFNKNWVEFWNGVEPGLLKAFSVAFTGILNKVLENVAYDDMFLPDFNKSNSSI</sequence>
<dbReference type="Pfam" id="PF06585">
    <property type="entry name" value="JHBP"/>
    <property type="match status" value="1"/>
</dbReference>
<feature type="signal peptide" evidence="4">
    <location>
        <begin position="1"/>
        <end position="19"/>
    </location>
</feature>
<name>A0A6P8XEU7_DROAB</name>
<keyword evidence="1 4" id="KW-0732">Signal</keyword>
<gene>
    <name evidence="6" type="primary">LOC117574925</name>
</gene>
<feature type="chain" id="PRO_5038669048" evidence="4">
    <location>
        <begin position="20"/>
        <end position="259"/>
    </location>
</feature>
<dbReference type="OrthoDB" id="8190514at2759"/>
<dbReference type="GO" id="GO:0005615">
    <property type="term" value="C:extracellular space"/>
    <property type="evidence" value="ECO:0007669"/>
    <property type="project" value="TreeGrafter"/>
</dbReference>
<dbReference type="InterPro" id="IPR038606">
    <property type="entry name" value="To_sf"/>
</dbReference>
<keyword evidence="5" id="KW-1185">Reference proteome</keyword>
<dbReference type="GeneID" id="117574925"/>
<dbReference type="Proteomes" id="UP000515160">
    <property type="component" value="Chromosome 2R"/>
</dbReference>
<keyword evidence="2" id="KW-0090">Biological rhythms</keyword>
<accession>A0A6P8XEU7</accession>
<evidence type="ECO:0000313" key="6">
    <source>
        <dbReference type="RefSeq" id="XP_034114866.2"/>
    </source>
</evidence>
<dbReference type="RefSeq" id="XP_034114866.2">
    <property type="nucleotide sequence ID" value="XM_034258975.2"/>
</dbReference>
<protein>
    <submittedName>
        <fullName evidence="6">Uncharacterized protein LOC117574925 isoform X1</fullName>
    </submittedName>
</protein>